<dbReference type="PANTHER" id="PTHR15350:SF2">
    <property type="entry name" value="EUKARYOTIC TRANSLATION INITIATION FACTOR 3 SUBUNIT M"/>
    <property type="match status" value="1"/>
</dbReference>
<organism evidence="7 8">
    <name type="scientific">Panagrellus redivivus</name>
    <name type="common">Microworm</name>
    <dbReference type="NCBI Taxonomy" id="6233"/>
    <lineage>
        <taxon>Eukaryota</taxon>
        <taxon>Metazoa</taxon>
        <taxon>Ecdysozoa</taxon>
        <taxon>Nematoda</taxon>
        <taxon>Chromadorea</taxon>
        <taxon>Rhabditida</taxon>
        <taxon>Tylenchina</taxon>
        <taxon>Panagrolaimomorpha</taxon>
        <taxon>Panagrolaimoidea</taxon>
        <taxon>Panagrolaimidae</taxon>
        <taxon>Panagrellus</taxon>
    </lineage>
</organism>
<comment type="subcellular location">
    <subcellularLocation>
        <location evidence="5">Cytoplasm</location>
    </subcellularLocation>
</comment>
<dbReference type="PROSITE" id="PS50250">
    <property type="entry name" value="PCI"/>
    <property type="match status" value="1"/>
</dbReference>
<dbReference type="GO" id="GO:0071541">
    <property type="term" value="C:eukaryotic translation initiation factor 3 complex, eIF3m"/>
    <property type="evidence" value="ECO:0007669"/>
    <property type="project" value="UniProtKB-UniRule"/>
</dbReference>
<evidence type="ECO:0000256" key="2">
    <source>
        <dbReference type="ARBA" id="ARBA00022490"/>
    </source>
</evidence>
<keyword evidence="4 5" id="KW-0648">Protein biosynthesis</keyword>
<keyword evidence="3 5" id="KW-0396">Initiation factor</keyword>
<evidence type="ECO:0000256" key="5">
    <source>
        <dbReference type="HAMAP-Rule" id="MF_03012"/>
    </source>
</evidence>
<keyword evidence="2 5" id="KW-0963">Cytoplasm</keyword>
<reference evidence="7" key="1">
    <citation type="journal article" date="2013" name="Genetics">
        <title>The draft genome and transcriptome of Panagrellus redivivus are shaped by the harsh demands of a free-living lifestyle.</title>
        <authorList>
            <person name="Srinivasan J."/>
            <person name="Dillman A.R."/>
            <person name="Macchietto M.G."/>
            <person name="Heikkinen L."/>
            <person name="Lakso M."/>
            <person name="Fracchia K.M."/>
            <person name="Antoshechkin I."/>
            <person name="Mortazavi A."/>
            <person name="Wong G."/>
            <person name="Sternberg P.W."/>
        </authorList>
    </citation>
    <scope>NUCLEOTIDE SEQUENCE [LARGE SCALE GENOMIC DNA]</scope>
    <source>
        <strain evidence="7">MT8872</strain>
    </source>
</reference>
<dbReference type="GO" id="GO:0033290">
    <property type="term" value="C:eukaryotic 48S preinitiation complex"/>
    <property type="evidence" value="ECO:0007669"/>
    <property type="project" value="UniProtKB-UniRule"/>
</dbReference>
<protein>
    <recommendedName>
        <fullName evidence="5">Eukaryotic translation initiation factor 3 subunit M</fullName>
        <shortName evidence="5">eIF3m</shortName>
    </recommendedName>
</protein>
<dbReference type="GO" id="GO:0001732">
    <property type="term" value="P:formation of cytoplasmic translation initiation complex"/>
    <property type="evidence" value="ECO:0007669"/>
    <property type="project" value="UniProtKB-UniRule"/>
</dbReference>
<feature type="domain" description="PCI" evidence="6">
    <location>
        <begin position="188"/>
        <end position="355"/>
    </location>
</feature>
<dbReference type="InterPro" id="IPR027528">
    <property type="entry name" value="eIF3m"/>
</dbReference>
<dbReference type="PANTHER" id="PTHR15350">
    <property type="entry name" value="COP9 SIGNALOSOME COMPLEX SUBUNIT 7/DENDRITIC CELL PROTEIN GA17"/>
    <property type="match status" value="1"/>
</dbReference>
<evidence type="ECO:0000313" key="7">
    <source>
        <dbReference type="Proteomes" id="UP000492821"/>
    </source>
</evidence>
<sequence length="398" mass="44644">MAATVAEPKQSVYFFAYSEENEQLQQIGAYLNANGAKLGPFTPDDKLKSALEIVKNSSVLAKCGADAEQIYNSIQSVIVCFRTDDALQLIKAWTEVLLSDVFKGEGWQSHPGYAVHVYSNLFQFYAEPSIKFFTFRALLEVASRAKLVSTIDTSLTTIQSYIADWALDTTQQRELLRTLHNALLVDNRPRDAAEVMTSLLRSYKASDAKEAEPDARECVRTAIIDPTSFSFDHLLQIPAVQHLESVDALLYKLLNTFISGTLADWVEFNKANPKYVKEVLKVENDAPLLKKVKILTLISLAEKQKNIPYSLIQSSLDIPSEIELEKFIIDVLQSGAISGKLNGVKKEFNVTGFEPRVFGRAEWLNLREKLKRLSANLKQAKKHVELASHPELIAGFYH</sequence>
<accession>A0A7E4UXB4</accession>
<dbReference type="Proteomes" id="UP000492821">
    <property type="component" value="Unassembled WGS sequence"/>
</dbReference>
<comment type="similarity">
    <text evidence="5">Belongs to the eIF-3 subunit M family.</text>
</comment>
<dbReference type="WBParaSite" id="Pan_g13906.t1">
    <property type="protein sequence ID" value="Pan_g13906.t1"/>
    <property type="gene ID" value="Pan_g13906"/>
</dbReference>
<dbReference type="AlphaFoldDB" id="A0A7E4UXB4"/>
<reference evidence="8" key="2">
    <citation type="submission" date="2020-10" db="UniProtKB">
        <authorList>
            <consortium name="WormBaseParasite"/>
        </authorList>
    </citation>
    <scope>IDENTIFICATION</scope>
</reference>
<evidence type="ECO:0000256" key="3">
    <source>
        <dbReference type="ARBA" id="ARBA00022540"/>
    </source>
</evidence>
<proteinExistence type="inferred from homology"/>
<comment type="function">
    <text evidence="5">Component of the eukaryotic translation initiation factor 3 (eIF-3) complex, which is involved in protein synthesis of a specialized repertoire of mRNAs and, together with other initiation factors, stimulates binding of mRNA and methionyl-tRNAi to the 40S ribosome. The eIF-3 complex specifically targets and initiates translation of a subset of mRNAs involved in cell proliferation.</text>
</comment>
<dbReference type="GO" id="GO:0003743">
    <property type="term" value="F:translation initiation factor activity"/>
    <property type="evidence" value="ECO:0007669"/>
    <property type="project" value="UniProtKB-UniRule"/>
</dbReference>
<evidence type="ECO:0000259" key="6">
    <source>
        <dbReference type="PROSITE" id="PS50250"/>
    </source>
</evidence>
<dbReference type="InterPro" id="IPR045237">
    <property type="entry name" value="COPS7/eIF3m"/>
</dbReference>
<name>A0A7E4UXB4_PANRE</name>
<comment type="subunit">
    <text evidence="5">Component of the eukaryotic translation initiation factor 3 (eIF-3) complex.</text>
</comment>
<evidence type="ECO:0000313" key="8">
    <source>
        <dbReference type="WBParaSite" id="Pan_g13906.t1"/>
    </source>
</evidence>
<evidence type="ECO:0000256" key="4">
    <source>
        <dbReference type="ARBA" id="ARBA00022917"/>
    </source>
</evidence>
<dbReference type="GO" id="GO:0016282">
    <property type="term" value="C:eukaryotic 43S preinitiation complex"/>
    <property type="evidence" value="ECO:0007669"/>
    <property type="project" value="UniProtKB-UniRule"/>
</dbReference>
<evidence type="ECO:0000256" key="1">
    <source>
        <dbReference type="ARBA" id="ARBA00008482"/>
    </source>
</evidence>
<dbReference type="HAMAP" id="MF_03012">
    <property type="entry name" value="eIF3m"/>
    <property type="match status" value="1"/>
</dbReference>
<dbReference type="Pfam" id="PF01399">
    <property type="entry name" value="PCI"/>
    <property type="match status" value="1"/>
</dbReference>
<dbReference type="SMART" id="SM00088">
    <property type="entry name" value="PINT"/>
    <property type="match status" value="1"/>
</dbReference>
<comment type="similarity">
    <text evidence="1">Belongs to the CSN7/EIF3M family. CSN7 subfamily.</text>
</comment>
<keyword evidence="7" id="KW-1185">Reference proteome</keyword>
<dbReference type="InterPro" id="IPR000717">
    <property type="entry name" value="PCI_dom"/>
</dbReference>